<accession>A0AAV5S7B2</accession>
<feature type="compositionally biased region" description="Polar residues" evidence="1">
    <location>
        <begin position="582"/>
        <end position="592"/>
    </location>
</feature>
<dbReference type="InterPro" id="IPR019417">
    <property type="entry name" value="DUF2415"/>
</dbReference>
<dbReference type="InterPro" id="IPR015943">
    <property type="entry name" value="WD40/YVTN_repeat-like_dom_sf"/>
</dbReference>
<proteinExistence type="predicted"/>
<dbReference type="Proteomes" id="UP001377567">
    <property type="component" value="Unassembled WGS sequence"/>
</dbReference>
<feature type="region of interest" description="Disordered" evidence="1">
    <location>
        <begin position="1"/>
        <end position="26"/>
    </location>
</feature>
<dbReference type="EMBL" id="BTGD01000025">
    <property type="protein sequence ID" value="GMM59151.1"/>
    <property type="molecule type" value="Genomic_DNA"/>
</dbReference>
<gene>
    <name evidence="3" type="ORF">DAKH74_057680</name>
</gene>
<dbReference type="AlphaFoldDB" id="A0AAV5S7B2"/>
<feature type="region of interest" description="Disordered" evidence="1">
    <location>
        <begin position="582"/>
        <end position="605"/>
    </location>
</feature>
<evidence type="ECO:0000256" key="1">
    <source>
        <dbReference type="SAM" id="MobiDB-lite"/>
    </source>
</evidence>
<evidence type="ECO:0000313" key="4">
    <source>
        <dbReference type="Proteomes" id="UP001377567"/>
    </source>
</evidence>
<protein>
    <submittedName>
        <fullName evidence="3">Gid11 protein</fullName>
    </submittedName>
</protein>
<feature type="region of interest" description="Disordered" evidence="1">
    <location>
        <begin position="482"/>
        <end position="523"/>
    </location>
</feature>
<feature type="domain" description="DUF2415" evidence="2">
    <location>
        <begin position="407"/>
        <end position="445"/>
    </location>
</feature>
<feature type="compositionally biased region" description="Polar residues" evidence="1">
    <location>
        <begin position="499"/>
        <end position="508"/>
    </location>
</feature>
<evidence type="ECO:0000313" key="3">
    <source>
        <dbReference type="EMBL" id="GMM59151.1"/>
    </source>
</evidence>
<dbReference type="PANTHER" id="PTHR43991">
    <property type="entry name" value="WD REPEAT PROTEIN (AFU_ORTHOLOGUE AFUA_8G05640)-RELATED"/>
    <property type="match status" value="1"/>
</dbReference>
<keyword evidence="4" id="KW-1185">Reference proteome</keyword>
<dbReference type="SUPFAM" id="SSF101908">
    <property type="entry name" value="Putative isomerase YbhE"/>
    <property type="match status" value="1"/>
</dbReference>
<name>A0AAV5S7B2_MAUHU</name>
<evidence type="ECO:0000259" key="2">
    <source>
        <dbReference type="Pfam" id="PF10313"/>
    </source>
</evidence>
<sequence length="762" mass="84974">MTIIGSPSRLNEVDGSPAPTPASDRQYQDVLRPRLELFDAKVSINHWQLRDCIKPCSTAKSSLYYIHDHSIRSLNTDPALFNVVPAGSSPIHSSATPSIGGRTRVSKYAHGCLAHRQFKVARTEETLGDPSRCVAEFNFKPRCFAEHNGLFACGGLVGSDDRGFPTNWNRYSAVPGGAPSTEPPAQPIYMESRELLADDTNYSNPAIWKGILSLYNANTGFKTSLVLGQFINNCVTMHPRSAHAYNLYACNNDGHIYQCDVSNRDVALVKRYSDLKFPLNNACLSNDGKTLIVSGDSNKFAIYRQNEVVNQFSLNYDNQPEWGGGSSGRRGSVRIVTRFDTDDSTARLDRNVFESSNGDHGFYSAFSQNDQQFATLFQNGVCLMYDIRNTANPLAEIASSRAQSHNGAFRVCKFSHGVDDLLIISEHQGRVHVVDTRNFANHQVIFLPNKVVKEPLLPQTTSPSRPPAVNASNSISRPRGSYFYMMDDPLTTPGPPPGQSTRNITRPFSNSSRSSSNNQYDYARGDPYITISRRVPMKYLQPRVLPYPKAVNKLSNHFLNHPHHRNRQTGSVSSVDLTAVDQNSNNASTTSQTKEEENEFLSEPYEVRRISTSSDIGDNTPLMTSGVDSDITRAQSAWEREVSSRPSSQPFRLEEFLSDDDEFDDTYAQLSEVGQRLDATNIVENRLPSTFRPFRTAHSRGNTNEILGRHTNNCLTEENNISGLSWMNDSEGSSLIVGTDYGIMKWNIDTYSRRSFASFDFC</sequence>
<feature type="region of interest" description="Disordered" evidence="1">
    <location>
        <begin position="457"/>
        <end position="476"/>
    </location>
</feature>
<dbReference type="Pfam" id="PF10313">
    <property type="entry name" value="DUF2415"/>
    <property type="match status" value="1"/>
</dbReference>
<reference evidence="3 4" key="1">
    <citation type="journal article" date="2023" name="Elife">
        <title>Identification of key yeast species and microbe-microbe interactions impacting larval growth of Drosophila in the wild.</title>
        <authorList>
            <person name="Mure A."/>
            <person name="Sugiura Y."/>
            <person name="Maeda R."/>
            <person name="Honda K."/>
            <person name="Sakurai N."/>
            <person name="Takahashi Y."/>
            <person name="Watada M."/>
            <person name="Katoh T."/>
            <person name="Gotoh A."/>
            <person name="Gotoh Y."/>
            <person name="Taniguchi I."/>
            <person name="Nakamura K."/>
            <person name="Hayashi T."/>
            <person name="Katayama T."/>
            <person name="Uemura T."/>
            <person name="Hattori Y."/>
        </authorList>
    </citation>
    <scope>NUCLEOTIDE SEQUENCE [LARGE SCALE GENOMIC DNA]</scope>
    <source>
        <strain evidence="3 4">KH-74</strain>
    </source>
</reference>
<dbReference type="PANTHER" id="PTHR43991:SF9">
    <property type="entry name" value="DUF2415 DOMAIN-CONTAINING PROTEIN"/>
    <property type="match status" value="1"/>
</dbReference>
<comment type="caution">
    <text evidence="3">The sequence shown here is derived from an EMBL/GenBank/DDBJ whole genome shotgun (WGS) entry which is preliminary data.</text>
</comment>
<organism evidence="3 4">
    <name type="scientific">Maudiozyma humilis</name>
    <name type="common">Sour dough yeast</name>
    <name type="synonym">Kazachstania humilis</name>
    <dbReference type="NCBI Taxonomy" id="51915"/>
    <lineage>
        <taxon>Eukaryota</taxon>
        <taxon>Fungi</taxon>
        <taxon>Dikarya</taxon>
        <taxon>Ascomycota</taxon>
        <taxon>Saccharomycotina</taxon>
        <taxon>Saccharomycetes</taxon>
        <taxon>Saccharomycetales</taxon>
        <taxon>Saccharomycetaceae</taxon>
        <taxon>Maudiozyma</taxon>
    </lineage>
</organism>
<dbReference type="Gene3D" id="2.130.10.10">
    <property type="entry name" value="YVTN repeat-like/Quinoprotein amine dehydrogenase"/>
    <property type="match status" value="1"/>
</dbReference>
<feature type="compositionally biased region" description="Low complexity" evidence="1">
    <location>
        <begin position="509"/>
        <end position="518"/>
    </location>
</feature>